<keyword evidence="3" id="KW-0031">Aminopeptidase</keyword>
<dbReference type="InterPro" id="IPR000477">
    <property type="entry name" value="RT_dom"/>
</dbReference>
<dbReference type="PROSITE" id="PS00726">
    <property type="entry name" value="AP_NUCLEASE_F1_1"/>
    <property type="match status" value="1"/>
</dbReference>
<dbReference type="GO" id="GO:0004519">
    <property type="term" value="F:endonuclease activity"/>
    <property type="evidence" value="ECO:0007669"/>
    <property type="project" value="InterPro"/>
</dbReference>
<proteinExistence type="predicted"/>
<dbReference type="SUPFAM" id="SSF56219">
    <property type="entry name" value="DNase I-like"/>
    <property type="match status" value="1"/>
</dbReference>
<feature type="domain" description="Reverse transcriptase" evidence="2">
    <location>
        <begin position="1509"/>
        <end position="1789"/>
    </location>
</feature>
<dbReference type="Gene3D" id="3.60.10.10">
    <property type="entry name" value="Endonuclease/exonuclease/phosphatase"/>
    <property type="match status" value="1"/>
</dbReference>
<dbReference type="Pfam" id="PF00557">
    <property type="entry name" value="Peptidase_M24"/>
    <property type="match status" value="1"/>
</dbReference>
<dbReference type="Pfam" id="PF00078">
    <property type="entry name" value="RVT_1"/>
    <property type="match status" value="2"/>
</dbReference>
<evidence type="ECO:0000259" key="2">
    <source>
        <dbReference type="PROSITE" id="PS50878"/>
    </source>
</evidence>
<feature type="region of interest" description="Disordered" evidence="1">
    <location>
        <begin position="65"/>
        <end position="86"/>
    </location>
</feature>
<dbReference type="InterPro" id="IPR036691">
    <property type="entry name" value="Endo/exonu/phosph_ase_sf"/>
</dbReference>
<dbReference type="Proteomes" id="UP000288805">
    <property type="component" value="Unassembled WGS sequence"/>
</dbReference>
<dbReference type="Pfam" id="PF13966">
    <property type="entry name" value="zf-RVT"/>
    <property type="match status" value="2"/>
</dbReference>
<feature type="region of interest" description="Disordered" evidence="1">
    <location>
        <begin position="456"/>
        <end position="482"/>
    </location>
</feature>
<dbReference type="PROSITE" id="PS50878">
    <property type="entry name" value="RT_POL"/>
    <property type="match status" value="1"/>
</dbReference>
<dbReference type="EMBL" id="QGNW01001117">
    <property type="protein sequence ID" value="RVW55410.1"/>
    <property type="molecule type" value="Genomic_DNA"/>
</dbReference>
<dbReference type="PRINTS" id="PR00599">
    <property type="entry name" value="MAPEPTIDASE"/>
</dbReference>
<comment type="caution">
    <text evidence="3">The sequence shown here is derived from an EMBL/GenBank/DDBJ whole genome shotgun (WGS) entry which is preliminary data.</text>
</comment>
<dbReference type="GO" id="GO:0006281">
    <property type="term" value="P:DNA repair"/>
    <property type="evidence" value="ECO:0007669"/>
    <property type="project" value="InterPro"/>
</dbReference>
<feature type="region of interest" description="Disordered" evidence="1">
    <location>
        <begin position="816"/>
        <end position="844"/>
    </location>
</feature>
<dbReference type="InterPro" id="IPR000994">
    <property type="entry name" value="Pept_M24"/>
</dbReference>
<evidence type="ECO:0000256" key="1">
    <source>
        <dbReference type="SAM" id="MobiDB-lite"/>
    </source>
</evidence>
<dbReference type="GO" id="GO:0003677">
    <property type="term" value="F:DNA binding"/>
    <property type="evidence" value="ECO:0007669"/>
    <property type="project" value="InterPro"/>
</dbReference>
<dbReference type="Gene3D" id="3.90.230.10">
    <property type="entry name" value="Creatinase/methionine aminopeptidase superfamily"/>
    <property type="match status" value="1"/>
</dbReference>
<evidence type="ECO:0000313" key="3">
    <source>
        <dbReference type="EMBL" id="RVW55410.1"/>
    </source>
</evidence>
<dbReference type="SUPFAM" id="SSF55920">
    <property type="entry name" value="Creatinase/aminopeptidase"/>
    <property type="match status" value="1"/>
</dbReference>
<dbReference type="Pfam" id="PF03372">
    <property type="entry name" value="Exo_endo_phos"/>
    <property type="match status" value="1"/>
</dbReference>
<name>A0A438F5X9_VITVI</name>
<sequence length="2344" mass="264363">MVGASSLQPRLLSSFVGDRFVQSQRPLHQLFRCNPGNKHVSMQLSRTFSGLTNLLFNRRNLEGLPNSKRKRLRPGKLSPHRPVPGHILRPSYVTSKKPPGIVSGPEVHDEKGIECMRNSGRLAAQVLEYAGTLVKPGIKTDEIDEAVHQMIIDNGAYPSPLGYGGFPKSVCTSVNECICHGIPDSRPLEDGDIINIDVTVYLNGYHGDTSATFFCGDVDDKARKLVEVVFWNFNLNKVSLLDHGEAAGFFPSSKGLRQGDLLSPYLFIMGMKVLSALIRRAVEGGCITGCRIQRGRGQAVSISHLLFADDAIVFCEAKKEDMTFLSWTLCWFEAALGLRINLAKSEIIPVGEVDEILEMAVELGCKVGQLPSTYLGLPLGAPNKAGYVWDGVEERMRWKLALWKRQYLSKGGRITLIKSTLASMPLYQLSLFRMPKVVARRLEKLQRMGVRARERVSVREGESDGRERGERRVLEGHEGDTRVDEEGDGFVGVRRRAKKGSFGVESKWFDVEVREQKGKVQVLIVERKGGVSSWVRLGSNSIGCFINGLEACIGTAGTGTWERQWKDSGRSFLMVRGQNKGGLFIRLGVTDLGNKRFSIFIPKGNGDKNGWELMAGTLRRLGGYDGEMSFQTKGATLLRPSTGKSYAEAVVQSKVKESAAARVELGKRELSRSMGKLVHCLVGSWDTSFGKGEDLREWGTKLAKFWPECGCLQEGEKRSEAWVRVLGLPVSLWERDILKRIGDACGGFIDIDHQTEMLEDLQWARILVKLNQERPPNVLEVRTEEHRYMARTRVKAMHARGGRVRGLVAGPSLEVRLQSDDGTREQSSGSGLTVGSDSGLASGGPHETCGLATQWALGPHDASGSSLSTALPCESGLTHFGLPPDVGRASKKLLGGVGLRIRGPDSPLICNVDEAHVRGARSFNGAGPSSEGGLNQPWSFLRVTSGLWRPSAEEQRLVENSMTDNALMEEALRYEIAPNVYGPLREVLDRRMVERTPTAMKSMDRWEMVEDNNGVMGASGQDLCIVGEMDPEIRDWREASWEESELARFSQFLGFPTAGLEKDILDFMVKIRKRREKVHCKSLLENSKFERELKRLECSINYDGGRKQKGMVQGRGVIKAMIRSQRADLVCIQETKIQTMTEGVVRSLGSGRFLDWGAMGAQGTTGGILVCWDKRSLELLEMEAGNYSISCRLKNVENEVVWIFTGVYGPCNRKEREMLWEELGAIKGIWDEPWCIGGDFNVTLSQRDRSRQGSLNGAMRGGMSRGPSPFRFENMWLKVDGFKELLREWWQGGERVGRASFRMVAKMKVMKEKIKVWNMDVFGRVEVNKSLALRQIEFWDRVESGRDLSERETDMKNEAKENFKKWVLLEEAHWRQMSRELWLKEGDKNTGFFHKIASAHWRNNFLDRIIINGEELVEEQEVREGIVKAFQHQLREEPGWRADLEGLHLKSLDHSEAEALEVPFTEEEIFATLMDMNGDKAPGPDGFTVAFWQACWDFAKEEIVELFKELYDQKSFAKSLNATFLVIIPKKGGAEDLGEFRPISLLGGLYKLMAKVLANRLKMVLDKVVSDDQNAFVRGRQILDASLIANEVVDYWQKRKEKGLVCKLDIEKAYDSISWSFLMKVLKKMGFGSHWMDWMWWCFSTAKFSVLINGAPAGFFSSSKGLRQGDPISPYLFILGMEVLSALIRRAVQGNFISGCRLRGRGDAEIMVSHLLFADDTIIFCEASKDQVTHLGWILAWFEAASGLRINLAKSELIPVGEIDNVEEMAVELGCRIGSFPVKYLGLPLGARHKALPMWDGVEERMRRRLARWKRQYLSKGGRITLIKSTLASIPIYQMSIFRVPKSVVKRLEKLQRDFLWGGGNTGRKIHLVNWKVWIWRFAVEKEVLWKKVIGVKHGLEDGGWKSKEARGPFGVGVWKEILKEMGWCWNNMKFKIFALATCKNASVDEVWDPRLGQGGWNLSLVRDSNDWELGLIEDLLFLLRDIRVTPEEDSVLWKGGDTDNFRIRGAYNLLAAPNPLVFPGKNIWVDMVPSKVAFFAWEATWEKILTLDRLQWLGPFGKSPLPYSGSSGCFQRGSKRRCFVGRVLLWGRGVLFTSRLLGVGSGPLRAGEFLLLPIKKKKKLQRDFLWGGGSTERKAHLVNWERVCVSKEKGGLGLRKLVHLNKALLGKWVWRFARAKEEMWKCVLVAKYGQEEFGWRTKKANGAFGVGLWKEILKEADWCWNNMILKVGKGTKIRFWKDPWCGDVELARRFPQLFNVAAQKVPLWGIYGPECWPRRLEPKGGKNGKFDVKDAYGLLTSHRTPLFPKKGIWVENVPSKLAFFAWEATWGRVLTIDRLQKRG</sequence>
<protein>
    <submittedName>
        <fullName evidence="3">Methionine aminopeptidase 1D, chloroplastic/mitochondrial</fullName>
    </submittedName>
</protein>
<dbReference type="InterPro" id="IPR026960">
    <property type="entry name" value="RVT-Znf"/>
</dbReference>
<keyword evidence="3" id="KW-0645">Protease</keyword>
<organism evidence="3 4">
    <name type="scientific">Vitis vinifera</name>
    <name type="common">Grape</name>
    <dbReference type="NCBI Taxonomy" id="29760"/>
    <lineage>
        <taxon>Eukaryota</taxon>
        <taxon>Viridiplantae</taxon>
        <taxon>Streptophyta</taxon>
        <taxon>Embryophyta</taxon>
        <taxon>Tracheophyta</taxon>
        <taxon>Spermatophyta</taxon>
        <taxon>Magnoliopsida</taxon>
        <taxon>eudicotyledons</taxon>
        <taxon>Gunneridae</taxon>
        <taxon>Pentapetalae</taxon>
        <taxon>rosids</taxon>
        <taxon>Vitales</taxon>
        <taxon>Vitaceae</taxon>
        <taxon>Viteae</taxon>
        <taxon>Vitis</taxon>
    </lineage>
</organism>
<dbReference type="SUPFAM" id="SSF56672">
    <property type="entry name" value="DNA/RNA polymerases"/>
    <property type="match status" value="2"/>
</dbReference>
<dbReference type="InterPro" id="IPR020847">
    <property type="entry name" value="AP_endonuclease_F1_BS"/>
</dbReference>
<dbReference type="InterPro" id="IPR043502">
    <property type="entry name" value="DNA/RNA_pol_sf"/>
</dbReference>
<dbReference type="InterPro" id="IPR036005">
    <property type="entry name" value="Creatinase/aminopeptidase-like"/>
</dbReference>
<feature type="compositionally biased region" description="Polar residues" evidence="1">
    <location>
        <begin position="825"/>
        <end position="836"/>
    </location>
</feature>
<keyword evidence="3" id="KW-0378">Hydrolase</keyword>
<dbReference type="PANTHER" id="PTHR33116:SF78">
    <property type="entry name" value="OS12G0587133 PROTEIN"/>
    <property type="match status" value="1"/>
</dbReference>
<dbReference type="GO" id="GO:0004177">
    <property type="term" value="F:aminopeptidase activity"/>
    <property type="evidence" value="ECO:0007669"/>
    <property type="project" value="UniProtKB-KW"/>
</dbReference>
<dbReference type="InterPro" id="IPR001714">
    <property type="entry name" value="Pept_M24_MAP"/>
</dbReference>
<dbReference type="PANTHER" id="PTHR33116">
    <property type="entry name" value="REVERSE TRANSCRIPTASE ZINC-BINDING DOMAIN-CONTAINING PROTEIN-RELATED-RELATED"/>
    <property type="match status" value="1"/>
</dbReference>
<dbReference type="InterPro" id="IPR005135">
    <property type="entry name" value="Endo/exonuclease/phosphatase"/>
</dbReference>
<reference evidence="3 4" key="1">
    <citation type="journal article" date="2018" name="PLoS Genet.">
        <title>Population sequencing reveals clonal diversity and ancestral inbreeding in the grapevine cultivar Chardonnay.</title>
        <authorList>
            <person name="Roach M.J."/>
            <person name="Johnson D.L."/>
            <person name="Bohlmann J."/>
            <person name="van Vuuren H.J."/>
            <person name="Jones S.J."/>
            <person name="Pretorius I.S."/>
            <person name="Schmidt S.A."/>
            <person name="Borneman A.R."/>
        </authorList>
    </citation>
    <scope>NUCLEOTIDE SEQUENCE [LARGE SCALE GENOMIC DNA]</scope>
    <source>
        <strain evidence="4">cv. Chardonnay</strain>
        <tissue evidence="3">Leaf</tissue>
    </source>
</reference>
<gene>
    <name evidence="3" type="primary">MAP1D_0</name>
    <name evidence="3" type="ORF">CK203_078474</name>
</gene>
<accession>A0A438F5X9</accession>
<evidence type="ECO:0000313" key="4">
    <source>
        <dbReference type="Proteomes" id="UP000288805"/>
    </source>
</evidence>
<dbReference type="CDD" id="cd01650">
    <property type="entry name" value="RT_nLTR_like"/>
    <property type="match status" value="1"/>
</dbReference>